<keyword evidence="9" id="KW-1185">Reference proteome</keyword>
<evidence type="ECO:0000256" key="1">
    <source>
        <dbReference type="ARBA" id="ARBA00001971"/>
    </source>
</evidence>
<keyword evidence="3" id="KW-0349">Heme</keyword>
<dbReference type="InterPro" id="IPR001128">
    <property type="entry name" value="Cyt_P450"/>
</dbReference>
<dbReference type="AlphaFoldDB" id="A0A395I2G9"/>
<evidence type="ECO:0000256" key="5">
    <source>
        <dbReference type="ARBA" id="ARBA00023002"/>
    </source>
</evidence>
<dbReference type="GO" id="GO:0020037">
    <property type="term" value="F:heme binding"/>
    <property type="evidence" value="ECO:0007669"/>
    <property type="project" value="InterPro"/>
</dbReference>
<dbReference type="Gene3D" id="1.10.630.10">
    <property type="entry name" value="Cytochrome P450"/>
    <property type="match status" value="1"/>
</dbReference>
<dbReference type="InterPro" id="IPR050121">
    <property type="entry name" value="Cytochrome_P450_monoxygenase"/>
</dbReference>
<dbReference type="GO" id="GO:0005506">
    <property type="term" value="F:iron ion binding"/>
    <property type="evidence" value="ECO:0007669"/>
    <property type="project" value="InterPro"/>
</dbReference>
<dbReference type="RefSeq" id="XP_025553060.1">
    <property type="nucleotide sequence ID" value="XM_025700520.1"/>
</dbReference>
<evidence type="ECO:0000313" key="8">
    <source>
        <dbReference type="EMBL" id="RAL13906.1"/>
    </source>
</evidence>
<dbReference type="PANTHER" id="PTHR24305">
    <property type="entry name" value="CYTOCHROME P450"/>
    <property type="match status" value="1"/>
</dbReference>
<protein>
    <submittedName>
        <fullName evidence="8">Cytochrome P450</fullName>
    </submittedName>
</protein>
<keyword evidence="6" id="KW-0408">Iron</keyword>
<proteinExistence type="inferred from homology"/>
<dbReference type="SUPFAM" id="SSF48264">
    <property type="entry name" value="Cytochrome P450"/>
    <property type="match status" value="1"/>
</dbReference>
<dbReference type="GeneID" id="37204809"/>
<dbReference type="OrthoDB" id="1470350at2759"/>
<dbReference type="PANTHER" id="PTHR24305:SF210">
    <property type="entry name" value="CYTOCHROME P450 MONOOXYGENASE ASQL-RELATED"/>
    <property type="match status" value="1"/>
</dbReference>
<dbReference type="Proteomes" id="UP000248961">
    <property type="component" value="Unassembled WGS sequence"/>
</dbReference>
<dbReference type="VEuPathDB" id="FungiDB:BO97DRAFT_477033"/>
<gene>
    <name evidence="8" type="ORF">BO97DRAFT_477033</name>
</gene>
<evidence type="ECO:0000256" key="3">
    <source>
        <dbReference type="ARBA" id="ARBA00022617"/>
    </source>
</evidence>
<keyword evidence="7" id="KW-0503">Monooxygenase</keyword>
<dbReference type="InterPro" id="IPR036396">
    <property type="entry name" value="Cyt_P450_sf"/>
</dbReference>
<comment type="cofactor">
    <cofactor evidence="1">
        <name>heme</name>
        <dbReference type="ChEBI" id="CHEBI:30413"/>
    </cofactor>
</comment>
<accession>A0A395I2G9</accession>
<evidence type="ECO:0000256" key="7">
    <source>
        <dbReference type="ARBA" id="ARBA00023033"/>
    </source>
</evidence>
<keyword evidence="4" id="KW-0479">Metal-binding</keyword>
<dbReference type="EMBL" id="KZ824277">
    <property type="protein sequence ID" value="RAL13906.1"/>
    <property type="molecule type" value="Genomic_DNA"/>
</dbReference>
<evidence type="ECO:0000256" key="2">
    <source>
        <dbReference type="ARBA" id="ARBA00010617"/>
    </source>
</evidence>
<reference evidence="8 9" key="1">
    <citation type="submission" date="2018-02" db="EMBL/GenBank/DDBJ databases">
        <title>The genomes of Aspergillus section Nigri reveals drivers in fungal speciation.</title>
        <authorList>
            <consortium name="DOE Joint Genome Institute"/>
            <person name="Vesth T.C."/>
            <person name="Nybo J."/>
            <person name="Theobald S."/>
            <person name="Brandl J."/>
            <person name="Frisvad J.C."/>
            <person name="Nielsen K.F."/>
            <person name="Lyhne E.K."/>
            <person name="Kogle M.E."/>
            <person name="Kuo A."/>
            <person name="Riley R."/>
            <person name="Clum A."/>
            <person name="Nolan M."/>
            <person name="Lipzen A."/>
            <person name="Salamov A."/>
            <person name="Henrissat B."/>
            <person name="Wiebenga A."/>
            <person name="De vries R.P."/>
            <person name="Grigoriev I.V."/>
            <person name="Mortensen U.H."/>
            <person name="Andersen M.R."/>
            <person name="Baker S.E."/>
        </authorList>
    </citation>
    <scope>NUCLEOTIDE SEQUENCE [LARGE SCALE GENOMIC DNA]</scope>
    <source>
        <strain evidence="8 9">CBS 101889</strain>
    </source>
</reference>
<organism evidence="8 9">
    <name type="scientific">Aspergillus homomorphus (strain CBS 101889)</name>
    <dbReference type="NCBI Taxonomy" id="1450537"/>
    <lineage>
        <taxon>Eukaryota</taxon>
        <taxon>Fungi</taxon>
        <taxon>Dikarya</taxon>
        <taxon>Ascomycota</taxon>
        <taxon>Pezizomycotina</taxon>
        <taxon>Eurotiomycetes</taxon>
        <taxon>Eurotiomycetidae</taxon>
        <taxon>Eurotiales</taxon>
        <taxon>Aspergillaceae</taxon>
        <taxon>Aspergillus</taxon>
        <taxon>Aspergillus subgen. Circumdati</taxon>
    </lineage>
</organism>
<dbReference type="Pfam" id="PF00067">
    <property type="entry name" value="p450"/>
    <property type="match status" value="1"/>
</dbReference>
<dbReference type="STRING" id="1450537.A0A395I2G9"/>
<evidence type="ECO:0000256" key="4">
    <source>
        <dbReference type="ARBA" id="ARBA00022723"/>
    </source>
</evidence>
<sequence>MADDVTHARLRRAMNPAFAPCALAAQESILQSNIDTFIRQLRGFAERNEKVNLRLWYNYLTFDLIGDLAFGEGFGRLRTSTCHGWVHFVLDNFYISALLHVVHRSERPASSYGFGLKIRRRIQQVGTERADFTDPMLKSRQEGLISTEEIQQQASILMLAGSETTSLGLAFTTDLLVRQRPAILAQLREELLGHVQTKSEITILSINGLTYLQAVLQESLRLFPPSINGFAKETPPRKAVIDGHFIPGGCLAKWSNQILLSWP</sequence>
<dbReference type="GO" id="GO:0016705">
    <property type="term" value="F:oxidoreductase activity, acting on paired donors, with incorporation or reduction of molecular oxygen"/>
    <property type="evidence" value="ECO:0007669"/>
    <property type="project" value="InterPro"/>
</dbReference>
<dbReference type="GO" id="GO:0004497">
    <property type="term" value="F:monooxygenase activity"/>
    <property type="evidence" value="ECO:0007669"/>
    <property type="project" value="UniProtKB-KW"/>
</dbReference>
<evidence type="ECO:0000313" key="9">
    <source>
        <dbReference type="Proteomes" id="UP000248961"/>
    </source>
</evidence>
<keyword evidence="5" id="KW-0560">Oxidoreductase</keyword>
<evidence type="ECO:0000256" key="6">
    <source>
        <dbReference type="ARBA" id="ARBA00023004"/>
    </source>
</evidence>
<comment type="similarity">
    <text evidence="2">Belongs to the cytochrome P450 family.</text>
</comment>
<name>A0A395I2G9_ASPHC</name>